<evidence type="ECO:0000313" key="2">
    <source>
        <dbReference type="EMBL" id="MBG6064610.1"/>
    </source>
</evidence>
<sequence>MTIWSRLKDRRKKQIQQRRQEAYLRATAGGATPEEARKAADRAERGGTNAAITGLINS</sequence>
<reference evidence="2 3" key="1">
    <citation type="submission" date="2020-11" db="EMBL/GenBank/DDBJ databases">
        <title>Sequencing the genomes of 1000 actinobacteria strains.</title>
        <authorList>
            <person name="Klenk H.-P."/>
        </authorList>
    </citation>
    <scope>NUCLEOTIDE SEQUENCE [LARGE SCALE GENOMIC DNA]</scope>
    <source>
        <strain evidence="2 3">DSM 101692</strain>
    </source>
</reference>
<evidence type="ECO:0000256" key="1">
    <source>
        <dbReference type="SAM" id="MobiDB-lite"/>
    </source>
</evidence>
<organism evidence="2 3">
    <name type="scientific">Micromonospora ureilytica</name>
    <dbReference type="NCBI Taxonomy" id="709868"/>
    <lineage>
        <taxon>Bacteria</taxon>
        <taxon>Bacillati</taxon>
        <taxon>Actinomycetota</taxon>
        <taxon>Actinomycetes</taxon>
        <taxon>Micromonosporales</taxon>
        <taxon>Micromonosporaceae</taxon>
        <taxon>Micromonospora</taxon>
    </lineage>
</organism>
<comment type="caution">
    <text evidence="2">The sequence shown here is derived from an EMBL/GenBank/DDBJ whole genome shotgun (WGS) entry which is preliminary data.</text>
</comment>
<feature type="compositionally biased region" description="Basic and acidic residues" evidence="1">
    <location>
        <begin position="34"/>
        <end position="45"/>
    </location>
</feature>
<dbReference type="EMBL" id="JADOTX010000001">
    <property type="protein sequence ID" value="MBG6064610.1"/>
    <property type="molecule type" value="Genomic_DNA"/>
</dbReference>
<name>A0ABS0JC30_9ACTN</name>
<protein>
    <submittedName>
        <fullName evidence="2">Uncharacterized protein</fullName>
    </submittedName>
</protein>
<keyword evidence="3" id="KW-1185">Reference proteome</keyword>
<accession>A0ABS0JC30</accession>
<proteinExistence type="predicted"/>
<gene>
    <name evidence="2" type="ORF">IW248_000897</name>
</gene>
<dbReference type="RefSeq" id="WP_196925780.1">
    <property type="nucleotide sequence ID" value="NZ_CP108567.1"/>
</dbReference>
<feature type="region of interest" description="Disordered" evidence="1">
    <location>
        <begin position="1"/>
        <end position="58"/>
    </location>
</feature>
<dbReference type="Proteomes" id="UP000614915">
    <property type="component" value="Unassembled WGS sequence"/>
</dbReference>
<evidence type="ECO:0000313" key="3">
    <source>
        <dbReference type="Proteomes" id="UP000614915"/>
    </source>
</evidence>